<comment type="similarity">
    <text evidence="1">Belongs to the bacterial solute-binding protein 1 family.</text>
</comment>
<evidence type="ECO:0000256" key="1">
    <source>
        <dbReference type="ARBA" id="ARBA00008520"/>
    </source>
</evidence>
<keyword evidence="2" id="KW-0813">Transport</keyword>
<dbReference type="InterPro" id="IPR006059">
    <property type="entry name" value="SBP"/>
</dbReference>
<dbReference type="Gene3D" id="3.40.190.10">
    <property type="entry name" value="Periplasmic binding protein-like II"/>
    <property type="match status" value="1"/>
</dbReference>
<feature type="region of interest" description="Disordered" evidence="4">
    <location>
        <begin position="30"/>
        <end position="57"/>
    </location>
</feature>
<evidence type="ECO:0000256" key="5">
    <source>
        <dbReference type="SAM" id="SignalP"/>
    </source>
</evidence>
<evidence type="ECO:0000256" key="3">
    <source>
        <dbReference type="ARBA" id="ARBA00022729"/>
    </source>
</evidence>
<dbReference type="Proteomes" id="UP001231941">
    <property type="component" value="Unassembled WGS sequence"/>
</dbReference>
<feature type="chain" id="PRO_5047021332" evidence="5">
    <location>
        <begin position="28"/>
        <end position="429"/>
    </location>
</feature>
<comment type="caution">
    <text evidence="6">The sequence shown here is derived from an EMBL/GenBank/DDBJ whole genome shotgun (WGS) entry which is preliminary data.</text>
</comment>
<sequence length="429" mass="47739">MKFNKFLLSILAVIFVFGALIVGCTPADDNVQENPTENDQPNASEDPATEPEPSTDSETLRVAFGMAETEWDLFNNEILPAFEAETGIKVEAVELKAGDLINSLTAQVESGQITIDMFAQDINNLSGLVTRDLVEDLSTYNEKIPEAVIEGMMEATEFDGKRLFLPYRPNVEIAFYNENKFNELGLEVPTTWEELLNVAKATKDLTGQGRVAIKANLQADNILHMFDFIKQAGGDPYTLNDEGSVQAFEFLQELYPYLNEQSSTAAWDTMNEYLLKDSVYLGTNWPFYIPEFHNQGKDEIKAYSGWSGPVKESHVLGGEVIGIPKGSTKVESAIQFAEFLMSKDVQELLVSELAWPSVRSDAYGLVQGYQEPYFEAIKEALNSAEPRGNEPYWADAEPIYLEVFQKIVVNGEDVKTTLDGAAEQLNALK</sequence>
<dbReference type="EMBL" id="JAVAMP010000008">
    <property type="protein sequence ID" value="MDP5275551.1"/>
    <property type="molecule type" value="Genomic_DNA"/>
</dbReference>
<keyword evidence="7" id="KW-1185">Reference proteome</keyword>
<evidence type="ECO:0000313" key="6">
    <source>
        <dbReference type="EMBL" id="MDP5275551.1"/>
    </source>
</evidence>
<evidence type="ECO:0000256" key="4">
    <source>
        <dbReference type="SAM" id="MobiDB-lite"/>
    </source>
</evidence>
<reference evidence="6 7" key="1">
    <citation type="submission" date="2023-08" db="EMBL/GenBank/DDBJ databases">
        <authorList>
            <person name="Park J.-S."/>
        </authorList>
    </citation>
    <scope>NUCLEOTIDE SEQUENCE [LARGE SCALE GENOMIC DNA]</scope>
    <source>
        <strain evidence="6 7">2205SS18-9</strain>
    </source>
</reference>
<gene>
    <name evidence="6" type="ORF">Q5Y73_15685</name>
</gene>
<dbReference type="PROSITE" id="PS51257">
    <property type="entry name" value="PROKAR_LIPOPROTEIN"/>
    <property type="match status" value="1"/>
</dbReference>
<evidence type="ECO:0000256" key="2">
    <source>
        <dbReference type="ARBA" id="ARBA00022448"/>
    </source>
</evidence>
<dbReference type="RefSeq" id="WP_305992857.1">
    <property type="nucleotide sequence ID" value="NZ_JAVAMP010000008.1"/>
</dbReference>
<dbReference type="PANTHER" id="PTHR30061">
    <property type="entry name" value="MALTOSE-BINDING PERIPLASMIC PROTEIN"/>
    <property type="match status" value="1"/>
</dbReference>
<dbReference type="PANTHER" id="PTHR30061:SF50">
    <property type="entry name" value="MALTOSE_MALTODEXTRIN-BINDING PERIPLASMIC PROTEIN"/>
    <property type="match status" value="1"/>
</dbReference>
<accession>A0ABT9J1R3</accession>
<feature type="compositionally biased region" description="Polar residues" evidence="4">
    <location>
        <begin position="32"/>
        <end position="43"/>
    </location>
</feature>
<name>A0ABT9J1R3_9BACL</name>
<dbReference type="SUPFAM" id="SSF53850">
    <property type="entry name" value="Periplasmic binding protein-like II"/>
    <property type="match status" value="1"/>
</dbReference>
<organism evidence="6 7">
    <name type="scientific">Chengkuizengella axinellae</name>
    <dbReference type="NCBI Taxonomy" id="3064388"/>
    <lineage>
        <taxon>Bacteria</taxon>
        <taxon>Bacillati</taxon>
        <taxon>Bacillota</taxon>
        <taxon>Bacilli</taxon>
        <taxon>Bacillales</taxon>
        <taxon>Paenibacillaceae</taxon>
        <taxon>Chengkuizengella</taxon>
    </lineage>
</organism>
<proteinExistence type="inferred from homology"/>
<feature type="signal peptide" evidence="5">
    <location>
        <begin position="1"/>
        <end position="27"/>
    </location>
</feature>
<dbReference type="Pfam" id="PF13416">
    <property type="entry name" value="SBP_bac_8"/>
    <property type="match status" value="1"/>
</dbReference>
<evidence type="ECO:0000313" key="7">
    <source>
        <dbReference type="Proteomes" id="UP001231941"/>
    </source>
</evidence>
<keyword evidence="3 5" id="KW-0732">Signal</keyword>
<protein>
    <submittedName>
        <fullName evidence="6">Extracellular solute-binding protein</fullName>
    </submittedName>
</protein>